<protein>
    <recommendedName>
        <fullName evidence="9">WD40 repeat-like protein</fullName>
    </recommendedName>
</protein>
<organism evidence="7 8">
    <name type="scientific">Coccomyxa subellipsoidea</name>
    <dbReference type="NCBI Taxonomy" id="248742"/>
    <lineage>
        <taxon>Eukaryota</taxon>
        <taxon>Viridiplantae</taxon>
        <taxon>Chlorophyta</taxon>
        <taxon>core chlorophytes</taxon>
        <taxon>Trebouxiophyceae</taxon>
        <taxon>Trebouxiophyceae incertae sedis</taxon>
        <taxon>Coccomyxaceae</taxon>
        <taxon>Coccomyxa</taxon>
    </lineage>
</organism>
<evidence type="ECO:0000313" key="7">
    <source>
        <dbReference type="EMBL" id="KAK9917959.1"/>
    </source>
</evidence>
<dbReference type="Gene3D" id="2.130.10.10">
    <property type="entry name" value="YVTN repeat-like/Quinoprotein amine dehydrogenase"/>
    <property type="match status" value="2"/>
</dbReference>
<dbReference type="InterPro" id="IPR001680">
    <property type="entry name" value="WD40_rpt"/>
</dbReference>
<dbReference type="EMBL" id="JALJOT010000001">
    <property type="protein sequence ID" value="KAK9917959.1"/>
    <property type="molecule type" value="Genomic_DNA"/>
</dbReference>
<sequence>MAIPLFEPFRALGYITDDIPFAVQRLGREAFVTVSAGKAWQVYNCSQLRLSLVGPQLPHTIQALASKGDLVFAAVRGDIIACKRMHREGTYSGHTGSILQLLCLGDHLLSLGSDGKLLLWKIGEYDNPQVSMDLGEGFSPACMAHPDTYLNKVIVGGAKGRMQLWNFSKGVRLFDFTVADSDIKCIVSSPALDVVGVGLADGRALLHNIRFDEPVASFSNASGTGTNDEAFLGGMPRGNAAGGACTAISFRTGAGVPLMAAGGGAGAITVWNLEKRRLHTIIRDAHDAPITTLHFFPGEPRLMSAGADNALKQWVFDAADGTARLLRFRSGHAAPPTCLKYYGEAGTRLLSAGQDRAFRMFSVIQDQQSSELSQGHIASRAKRLKVDQQELKLPRVTALDACQLRERDWCNVITAHEGETAAYSWRLSHLSLGEHVLRPRRKRERGVDAAPDAPVTAVAISCCGNFGLVGTAAGRVDRYNMQSGLHRGSYCREGGKTAHEGVVAGVAADACNKLLVTGGLDGQLRMWAFKGRKLQNEIALGSPPTRLCHHANSALVSVACDDLVIRMYDVEAVRSVRQFRGHTDRITDLHMSADARWLLSASLDGTVRAWDVPSSMCLQVLRLGAPVTALSLSPSMDMLATAHVNRRGIYLWSNSAIYGAGAGIHPSEKPVDARLPALSAGRSDRDAELDAEAEDDVGGSSDEDYGGDDEALPRPLPDEDAPEDEDMEEAGPSGCGVAVDASGAPVPLHPALVTLALLPRSQWQGLVHLDAIKERNRPIEPPTKPAAAPFFLPTIPGLEGNPVFDTEADAEQNAGVSRVAKRGPVEEVSDLARLLLEGRRAKDYTPLLGYLRGLTPSKLDGELREMQLIVGVSSKEELQDLCRLLDFLAVELAANRNFEFVQALLRLTLQVHGEAIVQEPKLRKRAVRLEAVVKTTWGRLDDLFQTTRSTLSFLGNLQA</sequence>
<dbReference type="PANTHER" id="PTHR22840:SF12">
    <property type="entry name" value="WD REPEAT-CONTAINING PROTEIN 36"/>
    <property type="match status" value="1"/>
</dbReference>
<dbReference type="PROSITE" id="PS50294">
    <property type="entry name" value="WD_REPEATS_REGION"/>
    <property type="match status" value="2"/>
</dbReference>
<keyword evidence="2" id="KW-0677">Repeat</keyword>
<evidence type="ECO:0000256" key="4">
    <source>
        <dbReference type="SAM" id="MobiDB-lite"/>
    </source>
</evidence>
<evidence type="ECO:0000256" key="3">
    <source>
        <dbReference type="PROSITE-ProRule" id="PRU00221"/>
    </source>
</evidence>
<dbReference type="InterPro" id="IPR019775">
    <property type="entry name" value="WD40_repeat_CS"/>
</dbReference>
<dbReference type="PROSITE" id="PS00678">
    <property type="entry name" value="WD_REPEATS_1"/>
    <property type="match status" value="1"/>
</dbReference>
<dbReference type="PROSITE" id="PS50082">
    <property type="entry name" value="WD_REPEATS_2"/>
    <property type="match status" value="3"/>
</dbReference>
<feature type="domain" description="WDR36/Utp21 C-terminal" evidence="5">
    <location>
        <begin position="748"/>
        <end position="954"/>
    </location>
</feature>
<dbReference type="SMART" id="SM00320">
    <property type="entry name" value="WD40"/>
    <property type="match status" value="8"/>
</dbReference>
<dbReference type="InterPro" id="IPR036322">
    <property type="entry name" value="WD40_repeat_dom_sf"/>
</dbReference>
<evidence type="ECO:0000259" key="6">
    <source>
        <dbReference type="Pfam" id="PF25171"/>
    </source>
</evidence>
<feature type="repeat" description="WD" evidence="3">
    <location>
        <begin position="283"/>
        <end position="314"/>
    </location>
</feature>
<dbReference type="InterPro" id="IPR007319">
    <property type="entry name" value="WDR36/Utp21_C"/>
</dbReference>
<feature type="compositionally biased region" description="Acidic residues" evidence="4">
    <location>
        <begin position="718"/>
        <end position="729"/>
    </location>
</feature>
<feature type="repeat" description="WD" evidence="3">
    <location>
        <begin position="496"/>
        <end position="537"/>
    </location>
</feature>
<accession>A0ABR2Z318</accession>
<dbReference type="InterPro" id="IPR015943">
    <property type="entry name" value="WD40/YVTN_repeat-like_dom_sf"/>
</dbReference>
<evidence type="ECO:0000256" key="1">
    <source>
        <dbReference type="ARBA" id="ARBA00022574"/>
    </source>
</evidence>
<dbReference type="Pfam" id="PF25171">
    <property type="entry name" value="Beta-prop_WDR36-Utp21_1st"/>
    <property type="match status" value="1"/>
</dbReference>
<dbReference type="Pfam" id="PF04192">
    <property type="entry name" value="Utp21"/>
    <property type="match status" value="1"/>
</dbReference>
<reference evidence="7 8" key="1">
    <citation type="journal article" date="2024" name="Nat. Commun.">
        <title>Phylogenomics reveals the evolutionary origins of lichenization in chlorophyte algae.</title>
        <authorList>
            <person name="Puginier C."/>
            <person name="Libourel C."/>
            <person name="Otte J."/>
            <person name="Skaloud P."/>
            <person name="Haon M."/>
            <person name="Grisel S."/>
            <person name="Petersen M."/>
            <person name="Berrin J.G."/>
            <person name="Delaux P.M."/>
            <person name="Dal Grande F."/>
            <person name="Keller J."/>
        </authorList>
    </citation>
    <scope>NUCLEOTIDE SEQUENCE [LARGE SCALE GENOMIC DNA]</scope>
    <source>
        <strain evidence="7 8">SAG 216-7</strain>
    </source>
</reference>
<dbReference type="InterPro" id="IPR059157">
    <property type="entry name" value="WDR36-Utp21_N"/>
</dbReference>
<evidence type="ECO:0000313" key="8">
    <source>
        <dbReference type="Proteomes" id="UP001491310"/>
    </source>
</evidence>
<dbReference type="SUPFAM" id="SSF50998">
    <property type="entry name" value="Quinoprotein alcohol dehydrogenase-like"/>
    <property type="match status" value="1"/>
</dbReference>
<dbReference type="SUPFAM" id="SSF50978">
    <property type="entry name" value="WD40 repeat-like"/>
    <property type="match status" value="1"/>
</dbReference>
<proteinExistence type="predicted"/>
<evidence type="ECO:0000259" key="5">
    <source>
        <dbReference type="Pfam" id="PF04192"/>
    </source>
</evidence>
<comment type="caution">
    <text evidence="7">The sequence shown here is derived from an EMBL/GenBank/DDBJ whole genome shotgun (WGS) entry which is preliminary data.</text>
</comment>
<feature type="repeat" description="WD" evidence="3">
    <location>
        <begin position="579"/>
        <end position="620"/>
    </location>
</feature>
<dbReference type="Pfam" id="PF25168">
    <property type="entry name" value="Beta-prop_WDR36-Utp21_2nd"/>
    <property type="match status" value="1"/>
</dbReference>
<dbReference type="PANTHER" id="PTHR22840">
    <property type="entry name" value="WD REPEAT-CONTAINING PROTEIN 36"/>
    <property type="match status" value="1"/>
</dbReference>
<name>A0ABR2Z318_9CHLO</name>
<dbReference type="Proteomes" id="UP001491310">
    <property type="component" value="Unassembled WGS sequence"/>
</dbReference>
<feature type="compositionally biased region" description="Acidic residues" evidence="4">
    <location>
        <begin position="689"/>
        <end position="710"/>
    </location>
</feature>
<keyword evidence="8" id="KW-1185">Reference proteome</keyword>
<evidence type="ECO:0000256" key="2">
    <source>
        <dbReference type="ARBA" id="ARBA00022737"/>
    </source>
</evidence>
<dbReference type="InterPro" id="IPR011047">
    <property type="entry name" value="Quinoprotein_ADH-like_sf"/>
</dbReference>
<evidence type="ECO:0008006" key="9">
    <source>
        <dbReference type="Google" id="ProtNLM"/>
    </source>
</evidence>
<keyword evidence="1 3" id="KW-0853">WD repeat</keyword>
<feature type="domain" description="WDR36/Utp21 N-terminal" evidence="6">
    <location>
        <begin position="32"/>
        <end position="317"/>
    </location>
</feature>
<gene>
    <name evidence="7" type="ORF">WJX75_000062</name>
</gene>
<feature type="region of interest" description="Disordered" evidence="4">
    <location>
        <begin position="680"/>
        <end position="735"/>
    </location>
</feature>